<keyword evidence="3" id="KW-0547">Nucleotide-binding</keyword>
<keyword evidence="2" id="KW-0808">Transferase</keyword>
<dbReference type="Proteomes" id="UP000887569">
    <property type="component" value="Unplaced"/>
</dbReference>
<feature type="transmembrane region" description="Helical" evidence="6">
    <location>
        <begin position="48"/>
        <end position="65"/>
    </location>
</feature>
<keyword evidence="4" id="KW-0418">Kinase</keyword>
<dbReference type="WBParaSite" id="PgR025_g064_t01">
    <property type="protein sequence ID" value="PgR025_g064_t01"/>
    <property type="gene ID" value="PgR025_g064"/>
</dbReference>
<evidence type="ECO:0000256" key="5">
    <source>
        <dbReference type="ARBA" id="ARBA00022840"/>
    </source>
</evidence>
<evidence type="ECO:0000256" key="3">
    <source>
        <dbReference type="ARBA" id="ARBA00022741"/>
    </source>
</evidence>
<dbReference type="GO" id="GO:0004691">
    <property type="term" value="F:cAMP-dependent protein kinase activity"/>
    <property type="evidence" value="ECO:0007669"/>
    <property type="project" value="TreeGrafter"/>
</dbReference>
<dbReference type="InterPro" id="IPR011009">
    <property type="entry name" value="Kinase-like_dom_sf"/>
</dbReference>
<keyword evidence="5" id="KW-0067">ATP-binding</keyword>
<dbReference type="PANTHER" id="PTHR24353">
    <property type="entry name" value="CYCLIC NUCLEOTIDE-DEPENDENT PROTEIN KINASE"/>
    <property type="match status" value="1"/>
</dbReference>
<dbReference type="InterPro" id="IPR000719">
    <property type="entry name" value="Prot_kinase_dom"/>
</dbReference>
<protein>
    <submittedName>
        <fullName evidence="9">Protein kinase domain-containing protein</fullName>
    </submittedName>
</protein>
<dbReference type="GO" id="GO:0005952">
    <property type="term" value="C:cAMP-dependent protein kinase complex"/>
    <property type="evidence" value="ECO:0007669"/>
    <property type="project" value="TreeGrafter"/>
</dbReference>
<evidence type="ECO:0000256" key="1">
    <source>
        <dbReference type="ARBA" id="ARBA00022527"/>
    </source>
</evidence>
<evidence type="ECO:0000259" key="7">
    <source>
        <dbReference type="PROSITE" id="PS50011"/>
    </source>
</evidence>
<dbReference type="PANTHER" id="PTHR24353:SF37">
    <property type="entry name" value="CAMP-DEPENDENT PROTEIN KINASE CATALYTIC SUBUNIT PRKX"/>
    <property type="match status" value="1"/>
</dbReference>
<dbReference type="GO" id="GO:0005524">
    <property type="term" value="F:ATP binding"/>
    <property type="evidence" value="ECO:0007669"/>
    <property type="project" value="UniProtKB-KW"/>
</dbReference>
<accession>A0A915B3B3</accession>
<feature type="domain" description="Protein kinase" evidence="7">
    <location>
        <begin position="1"/>
        <end position="71"/>
    </location>
</feature>
<keyword evidence="6" id="KW-0812">Transmembrane</keyword>
<keyword evidence="6" id="KW-1133">Transmembrane helix</keyword>
<evidence type="ECO:0000256" key="6">
    <source>
        <dbReference type="SAM" id="Phobius"/>
    </source>
</evidence>
<evidence type="ECO:0000313" key="8">
    <source>
        <dbReference type="Proteomes" id="UP000887569"/>
    </source>
</evidence>
<keyword evidence="8" id="KW-1185">Reference proteome</keyword>
<evidence type="ECO:0000313" key="9">
    <source>
        <dbReference type="WBParaSite" id="PgR025_g064_t01"/>
    </source>
</evidence>
<dbReference type="Pfam" id="PF00069">
    <property type="entry name" value="Pkinase"/>
    <property type="match status" value="1"/>
</dbReference>
<reference evidence="9" key="1">
    <citation type="submission" date="2022-11" db="UniProtKB">
        <authorList>
            <consortium name="WormBaseParasite"/>
        </authorList>
    </citation>
    <scope>IDENTIFICATION</scope>
</reference>
<evidence type="ECO:0000256" key="4">
    <source>
        <dbReference type="ARBA" id="ARBA00022777"/>
    </source>
</evidence>
<dbReference type="Gene3D" id="1.10.510.10">
    <property type="entry name" value="Transferase(Phosphotransferase) domain 1"/>
    <property type="match status" value="1"/>
</dbReference>
<keyword evidence="1" id="KW-0723">Serine/threonine-protein kinase</keyword>
<dbReference type="SUPFAM" id="SSF56112">
    <property type="entry name" value="Protein kinase-like (PK-like)"/>
    <property type="match status" value="1"/>
</dbReference>
<sequence length="71" mass="7816">LTENRSVKLADFGLACTVLGPLYRICGTPTYVAPEMLAEKGYGVSVDLWSLGVILHLMLVGYAPFRSNDRR</sequence>
<proteinExistence type="predicted"/>
<keyword evidence="6" id="KW-0472">Membrane</keyword>
<evidence type="ECO:0000256" key="2">
    <source>
        <dbReference type="ARBA" id="ARBA00022679"/>
    </source>
</evidence>
<organism evidence="8 9">
    <name type="scientific">Parascaris univalens</name>
    <name type="common">Nematode worm</name>
    <dbReference type="NCBI Taxonomy" id="6257"/>
    <lineage>
        <taxon>Eukaryota</taxon>
        <taxon>Metazoa</taxon>
        <taxon>Ecdysozoa</taxon>
        <taxon>Nematoda</taxon>
        <taxon>Chromadorea</taxon>
        <taxon>Rhabditida</taxon>
        <taxon>Spirurina</taxon>
        <taxon>Ascaridomorpha</taxon>
        <taxon>Ascaridoidea</taxon>
        <taxon>Ascarididae</taxon>
        <taxon>Parascaris</taxon>
    </lineage>
</organism>
<name>A0A915B3B3_PARUN</name>
<dbReference type="AlphaFoldDB" id="A0A915B3B3"/>
<dbReference type="PROSITE" id="PS50011">
    <property type="entry name" value="PROTEIN_KINASE_DOM"/>
    <property type="match status" value="1"/>
</dbReference>